<evidence type="ECO:0000256" key="9">
    <source>
        <dbReference type="SAM" id="Phobius"/>
    </source>
</evidence>
<feature type="domain" description="Cation efflux protein transmembrane" evidence="10">
    <location>
        <begin position="110"/>
        <end position="360"/>
    </location>
</feature>
<keyword evidence="4 9" id="KW-0812">Transmembrane</keyword>
<keyword evidence="13" id="KW-1185">Reference proteome</keyword>
<feature type="transmembrane region" description="Helical" evidence="9">
    <location>
        <begin position="302"/>
        <end position="324"/>
    </location>
</feature>
<evidence type="ECO:0000256" key="1">
    <source>
        <dbReference type="ARBA" id="ARBA00004141"/>
    </source>
</evidence>
<dbReference type="Pfam" id="PF16916">
    <property type="entry name" value="ZT_dimer"/>
    <property type="match status" value="1"/>
</dbReference>
<keyword evidence="6 9" id="KW-1133">Transmembrane helix</keyword>
<evidence type="ECO:0000256" key="3">
    <source>
        <dbReference type="ARBA" id="ARBA00022448"/>
    </source>
</evidence>
<dbReference type="GO" id="GO:0005385">
    <property type="term" value="F:zinc ion transmembrane transporter activity"/>
    <property type="evidence" value="ECO:0007669"/>
    <property type="project" value="TreeGrafter"/>
</dbReference>
<dbReference type="InterPro" id="IPR027470">
    <property type="entry name" value="Cation_efflux_CTD"/>
</dbReference>
<accession>A0A498K7R3</accession>
<evidence type="ECO:0000256" key="5">
    <source>
        <dbReference type="ARBA" id="ARBA00022906"/>
    </source>
</evidence>
<sequence length="437" mass="48795">MEVRLADIHLSQTLRKAGALCTGYDLFFIFSFHFKEFNTITFLKQMEHEKVPFTRIESQEIEIPIVSEGIDDLPVPPQVPRSLCICVFSKNEHCSLDSKQRSKSATKLSVLVVASLMFMVVEMIGGVKANSLAVLTDAAHLLTDVVGFSIALFTVLASGWEATSYQSFGYHRLEVLSALFSVQLIWLVSGILIYEAVDRIVHTKEKVNGLLMFSVAALGFLVNLIMVLWLGHDHTHHACGGLGHDHHHVHTHDHHHGHNHDHHHGHDYQEEESAIMEDDKTSLVSSTSPEKTKILNINIQGAYLHVIADMIQSVGVMVAGGIIWARPDWLVVDLICTLIFSVFAVSTTISMLKNIYGILMERTPSEIDIAGLEKGIKRIKGVRDVHDLHIWALTVGKTVLSCHVTSEPAVSSSQIIDKIRDYCESTYRIHHVTIQIE</sequence>
<feature type="transmembrane region" description="Helical" evidence="9">
    <location>
        <begin position="330"/>
        <end position="352"/>
    </location>
</feature>
<dbReference type="GO" id="GO:0005773">
    <property type="term" value="C:vacuole"/>
    <property type="evidence" value="ECO:0007669"/>
    <property type="project" value="TreeGrafter"/>
</dbReference>
<feature type="transmembrane region" description="Helical" evidence="9">
    <location>
        <begin position="175"/>
        <end position="197"/>
    </location>
</feature>
<dbReference type="NCBIfam" id="TIGR01297">
    <property type="entry name" value="CDF"/>
    <property type="match status" value="1"/>
</dbReference>
<dbReference type="EMBL" id="RDQH01000329">
    <property type="protein sequence ID" value="RXI04309.1"/>
    <property type="molecule type" value="Genomic_DNA"/>
</dbReference>
<dbReference type="PANTHER" id="PTHR11562">
    <property type="entry name" value="CATION EFFLUX PROTEIN/ ZINC TRANSPORTER"/>
    <property type="match status" value="1"/>
</dbReference>
<evidence type="ECO:0000313" key="13">
    <source>
        <dbReference type="Proteomes" id="UP000290289"/>
    </source>
</evidence>
<reference evidence="12 13" key="1">
    <citation type="submission" date="2018-10" db="EMBL/GenBank/DDBJ databases">
        <title>A high-quality apple genome assembly.</title>
        <authorList>
            <person name="Hu J."/>
        </authorList>
    </citation>
    <scope>NUCLEOTIDE SEQUENCE [LARGE SCALE GENOMIC DNA]</scope>
    <source>
        <strain evidence="13">cv. HFTH1</strain>
        <tissue evidence="12">Young leaf</tissue>
    </source>
</reference>
<dbReference type="PANTHER" id="PTHR11562:SF54">
    <property type="entry name" value="METAL TOLERANCE PROTEIN B"/>
    <property type="match status" value="1"/>
</dbReference>
<proteinExistence type="inferred from homology"/>
<feature type="domain" description="Cation efflux protein cytoplasmic" evidence="11">
    <location>
        <begin position="364"/>
        <end position="437"/>
    </location>
</feature>
<evidence type="ECO:0000256" key="8">
    <source>
        <dbReference type="ARBA" id="ARBA00023136"/>
    </source>
</evidence>
<feature type="transmembrane region" description="Helical" evidence="9">
    <location>
        <begin position="145"/>
        <end position="163"/>
    </location>
</feature>
<protein>
    <recommendedName>
        <fullName evidence="14">Cation efflux protein cytoplasmic domain-containing protein</fullName>
    </recommendedName>
</protein>
<dbReference type="GO" id="GO:0005886">
    <property type="term" value="C:plasma membrane"/>
    <property type="evidence" value="ECO:0007669"/>
    <property type="project" value="TreeGrafter"/>
</dbReference>
<feature type="transmembrane region" description="Helical" evidence="9">
    <location>
        <begin position="209"/>
        <end position="230"/>
    </location>
</feature>
<dbReference type="STRING" id="3750.A0A498K7R3"/>
<evidence type="ECO:0000259" key="11">
    <source>
        <dbReference type="Pfam" id="PF16916"/>
    </source>
</evidence>
<dbReference type="AlphaFoldDB" id="A0A498K7R3"/>
<evidence type="ECO:0008006" key="14">
    <source>
        <dbReference type="Google" id="ProtNLM"/>
    </source>
</evidence>
<organism evidence="12 13">
    <name type="scientific">Malus domestica</name>
    <name type="common">Apple</name>
    <name type="synonym">Pyrus malus</name>
    <dbReference type="NCBI Taxonomy" id="3750"/>
    <lineage>
        <taxon>Eukaryota</taxon>
        <taxon>Viridiplantae</taxon>
        <taxon>Streptophyta</taxon>
        <taxon>Embryophyta</taxon>
        <taxon>Tracheophyta</taxon>
        <taxon>Spermatophyta</taxon>
        <taxon>Magnoliopsida</taxon>
        <taxon>eudicotyledons</taxon>
        <taxon>Gunneridae</taxon>
        <taxon>Pentapetalae</taxon>
        <taxon>rosids</taxon>
        <taxon>fabids</taxon>
        <taxon>Rosales</taxon>
        <taxon>Rosaceae</taxon>
        <taxon>Amygdaloideae</taxon>
        <taxon>Maleae</taxon>
        <taxon>Malus</taxon>
    </lineage>
</organism>
<dbReference type="InterPro" id="IPR058533">
    <property type="entry name" value="Cation_efflux_TM"/>
</dbReference>
<evidence type="ECO:0000256" key="6">
    <source>
        <dbReference type="ARBA" id="ARBA00022989"/>
    </source>
</evidence>
<dbReference type="SUPFAM" id="SSF160240">
    <property type="entry name" value="Cation efflux protein cytoplasmic domain-like"/>
    <property type="match status" value="1"/>
</dbReference>
<keyword evidence="3" id="KW-0813">Transport</keyword>
<evidence type="ECO:0000256" key="4">
    <source>
        <dbReference type="ARBA" id="ARBA00022692"/>
    </source>
</evidence>
<comment type="subcellular location">
    <subcellularLocation>
        <location evidence="1">Membrane</location>
        <topology evidence="1">Multi-pass membrane protein</topology>
    </subcellularLocation>
</comment>
<evidence type="ECO:0000256" key="2">
    <source>
        <dbReference type="ARBA" id="ARBA00008873"/>
    </source>
</evidence>
<feature type="transmembrane region" description="Helical" evidence="9">
    <location>
        <begin position="108"/>
        <end position="125"/>
    </location>
</feature>
<dbReference type="Proteomes" id="UP000290289">
    <property type="component" value="Chromosome 3"/>
</dbReference>
<gene>
    <name evidence="12" type="ORF">DVH24_038583</name>
</gene>
<keyword evidence="5" id="KW-0864">Zinc transport</keyword>
<evidence type="ECO:0000259" key="10">
    <source>
        <dbReference type="Pfam" id="PF01545"/>
    </source>
</evidence>
<dbReference type="Pfam" id="PF01545">
    <property type="entry name" value="Cation_efflux"/>
    <property type="match status" value="1"/>
</dbReference>
<dbReference type="InterPro" id="IPR027469">
    <property type="entry name" value="Cation_efflux_TMD_sf"/>
</dbReference>
<evidence type="ECO:0000313" key="12">
    <source>
        <dbReference type="EMBL" id="RXI04309.1"/>
    </source>
</evidence>
<keyword evidence="5" id="KW-0862">Zinc</keyword>
<dbReference type="SUPFAM" id="SSF161111">
    <property type="entry name" value="Cation efflux protein transmembrane domain-like"/>
    <property type="match status" value="1"/>
</dbReference>
<dbReference type="InterPro" id="IPR050681">
    <property type="entry name" value="CDF/SLC30A"/>
</dbReference>
<keyword evidence="7" id="KW-0406">Ion transport</keyword>
<dbReference type="InterPro" id="IPR002524">
    <property type="entry name" value="Cation_efflux"/>
</dbReference>
<dbReference type="Gene3D" id="1.20.1510.10">
    <property type="entry name" value="Cation efflux protein transmembrane domain"/>
    <property type="match status" value="1"/>
</dbReference>
<comment type="similarity">
    <text evidence="2">Belongs to the cation diffusion facilitator (CDF) transporter (TC 2.A.4) family. SLC30A subfamily.</text>
</comment>
<dbReference type="InterPro" id="IPR036837">
    <property type="entry name" value="Cation_efflux_CTD_sf"/>
</dbReference>
<keyword evidence="8 9" id="KW-0472">Membrane</keyword>
<evidence type="ECO:0000256" key="7">
    <source>
        <dbReference type="ARBA" id="ARBA00023065"/>
    </source>
</evidence>
<name>A0A498K7R3_MALDO</name>
<comment type="caution">
    <text evidence="12">The sequence shown here is derived from an EMBL/GenBank/DDBJ whole genome shotgun (WGS) entry which is preliminary data.</text>
</comment>